<comment type="caution">
    <text evidence="1">The sequence shown here is derived from an EMBL/GenBank/DDBJ whole genome shotgun (WGS) entry which is preliminary data.</text>
</comment>
<evidence type="ECO:0000313" key="1">
    <source>
        <dbReference type="EMBL" id="KAJ8020936.1"/>
    </source>
</evidence>
<reference evidence="1" key="1">
    <citation type="submission" date="2021-10" db="EMBL/GenBank/DDBJ databases">
        <title>Tropical sea cucumber genome reveals ecological adaptation and Cuvierian tubules defense mechanism.</title>
        <authorList>
            <person name="Chen T."/>
        </authorList>
    </citation>
    <scope>NUCLEOTIDE SEQUENCE</scope>
    <source>
        <strain evidence="1">Nanhai2018</strain>
        <tissue evidence="1">Muscle</tissue>
    </source>
</reference>
<sequence length="96" mass="11220">MDSFQTEIQNVEKFLRTGEYPADFTANQKRVLRRRAKSFKFRPGGEQLAFKDGRKLLYRSEDQQTVIQGMHEGAAEFILVETRLWQKLPRDITGQA</sequence>
<organism evidence="1 2">
    <name type="scientific">Holothuria leucospilota</name>
    <name type="common">Black long sea cucumber</name>
    <name type="synonym">Mertensiothuria leucospilota</name>
    <dbReference type="NCBI Taxonomy" id="206669"/>
    <lineage>
        <taxon>Eukaryota</taxon>
        <taxon>Metazoa</taxon>
        <taxon>Echinodermata</taxon>
        <taxon>Eleutherozoa</taxon>
        <taxon>Echinozoa</taxon>
        <taxon>Holothuroidea</taxon>
        <taxon>Aspidochirotacea</taxon>
        <taxon>Aspidochirotida</taxon>
        <taxon>Holothuriidae</taxon>
        <taxon>Holothuria</taxon>
    </lineage>
</organism>
<keyword evidence="2" id="KW-1185">Reference proteome</keyword>
<gene>
    <name evidence="1" type="ORF">HOLleu_40665</name>
</gene>
<dbReference type="EMBL" id="JAIZAY010000022">
    <property type="protein sequence ID" value="KAJ8020936.1"/>
    <property type="molecule type" value="Genomic_DNA"/>
</dbReference>
<dbReference type="Proteomes" id="UP001152320">
    <property type="component" value="Chromosome 22"/>
</dbReference>
<evidence type="ECO:0000313" key="2">
    <source>
        <dbReference type="Proteomes" id="UP001152320"/>
    </source>
</evidence>
<protein>
    <submittedName>
        <fullName evidence="1">Uncharacterized protein</fullName>
    </submittedName>
</protein>
<proteinExistence type="predicted"/>
<dbReference type="AlphaFoldDB" id="A0A9Q0YGD2"/>
<accession>A0A9Q0YGD2</accession>
<name>A0A9Q0YGD2_HOLLE</name>